<dbReference type="InterPro" id="IPR045877">
    <property type="entry name" value="ZFP36-like"/>
</dbReference>
<feature type="region of interest" description="Disordered" evidence="6">
    <location>
        <begin position="404"/>
        <end position="424"/>
    </location>
</feature>
<dbReference type="Pfam" id="PF00642">
    <property type="entry name" value="zf-CCCH"/>
    <property type="match status" value="2"/>
</dbReference>
<dbReference type="PANTHER" id="PTHR12547">
    <property type="entry name" value="CCCH ZINC FINGER/TIS11-RELATED"/>
    <property type="match status" value="1"/>
</dbReference>
<evidence type="ECO:0000256" key="3">
    <source>
        <dbReference type="ARBA" id="ARBA00022771"/>
    </source>
</evidence>
<dbReference type="Pfam" id="PF14608">
    <property type="entry name" value="zf-CCCH_2"/>
    <property type="match status" value="1"/>
</dbReference>
<dbReference type="GO" id="GO:0003729">
    <property type="term" value="F:mRNA binding"/>
    <property type="evidence" value="ECO:0007669"/>
    <property type="project" value="InterPro"/>
</dbReference>
<feature type="zinc finger region" description="C3H1-type" evidence="5">
    <location>
        <begin position="356"/>
        <end position="384"/>
    </location>
</feature>
<dbReference type="OrthoDB" id="411372at2759"/>
<feature type="zinc finger region" description="C3H1-type" evidence="5">
    <location>
        <begin position="5"/>
        <end position="33"/>
    </location>
</feature>
<keyword evidence="4 5" id="KW-0862">Zinc</keyword>
<gene>
    <name evidence="8" type="ORF">EW145_g3497</name>
</gene>
<comment type="caution">
    <text evidence="8">The sequence shown here is derived from an EMBL/GenBank/DDBJ whole genome shotgun (WGS) entry which is preliminary data.</text>
</comment>
<dbReference type="Gene3D" id="3.30.1370.210">
    <property type="match status" value="1"/>
</dbReference>
<dbReference type="PROSITE" id="PS50103">
    <property type="entry name" value="ZF_C3H1"/>
    <property type="match status" value="4"/>
</dbReference>
<feature type="domain" description="C3H1-type" evidence="7">
    <location>
        <begin position="5"/>
        <end position="33"/>
    </location>
</feature>
<feature type="zinc finger region" description="C3H1-type" evidence="5">
    <location>
        <begin position="47"/>
        <end position="74"/>
    </location>
</feature>
<keyword evidence="1 5" id="KW-0479">Metal-binding</keyword>
<dbReference type="PANTHER" id="PTHR12547:SF18">
    <property type="entry name" value="PROTEIN TIS11"/>
    <property type="match status" value="1"/>
</dbReference>
<feature type="domain" description="C3H1-type" evidence="7">
    <location>
        <begin position="47"/>
        <end position="74"/>
    </location>
</feature>
<keyword evidence="3 5" id="KW-0863">Zinc-finger</keyword>
<proteinExistence type="predicted"/>
<feature type="domain" description="C3H1-type" evidence="7">
    <location>
        <begin position="124"/>
        <end position="151"/>
    </location>
</feature>
<feature type="compositionally biased region" description="Polar residues" evidence="6">
    <location>
        <begin position="219"/>
        <end position="229"/>
    </location>
</feature>
<dbReference type="Proteomes" id="UP000308199">
    <property type="component" value="Unassembled WGS sequence"/>
</dbReference>
<dbReference type="AlphaFoldDB" id="A0A4S4L7E8"/>
<name>A0A4S4L7E8_9AGAM</name>
<feature type="zinc finger region" description="C3H1-type" evidence="5">
    <location>
        <begin position="124"/>
        <end position="151"/>
    </location>
</feature>
<accession>A0A4S4L7E8</accession>
<evidence type="ECO:0000256" key="6">
    <source>
        <dbReference type="SAM" id="MobiDB-lite"/>
    </source>
</evidence>
<dbReference type="SMART" id="SM00356">
    <property type="entry name" value="ZnF_C3H1"/>
    <property type="match status" value="4"/>
</dbReference>
<dbReference type="InterPro" id="IPR000571">
    <property type="entry name" value="Znf_CCCH"/>
</dbReference>
<feature type="region of interest" description="Disordered" evidence="6">
    <location>
        <begin position="325"/>
        <end position="352"/>
    </location>
</feature>
<dbReference type="EMBL" id="SGPK01000151">
    <property type="protein sequence ID" value="THH07267.1"/>
    <property type="molecule type" value="Genomic_DNA"/>
</dbReference>
<keyword evidence="2" id="KW-0677">Repeat</keyword>
<organism evidence="8 9">
    <name type="scientific">Phellinidium pouzarii</name>
    <dbReference type="NCBI Taxonomy" id="167371"/>
    <lineage>
        <taxon>Eukaryota</taxon>
        <taxon>Fungi</taxon>
        <taxon>Dikarya</taxon>
        <taxon>Basidiomycota</taxon>
        <taxon>Agaricomycotina</taxon>
        <taxon>Agaricomycetes</taxon>
        <taxon>Hymenochaetales</taxon>
        <taxon>Hymenochaetaceae</taxon>
        <taxon>Phellinidium</taxon>
    </lineage>
</organism>
<evidence type="ECO:0000256" key="2">
    <source>
        <dbReference type="ARBA" id="ARBA00022737"/>
    </source>
</evidence>
<sequence length="567" mass="62672">MKNSKRHSKPCVYFQTNACPLSANECDYAHITATPEQLDQLQNPHATLRTKPCRFYLAGQCKDSYWCRFKHPVNIFAASTPVASPEEGLHDKPTEKVSDVIAKGNVDVRDVEGAWKAKPDQHPKYRTRPCRNFLLGRCSYGERCSYLHESPPPSSPMSSLPSLPADYLISSPASSYFPVTPPHRVPNSTPISSNDLDADTIDFDHPMLAAMVLAHSGHRTQTPSNSSDEPASPEFPATPGGNEYSNFQPSYHGDPGLPLSPLSLYSNARHPYAKKRIMDSTPMSMSPLSPPYSMYSSTSPVHMAIVHVPVAVPMYQSMHGDERKSTIGAQRPYVSRPRASSQPNVDHGKFTPRNVNFRTKPCRFYNELGRCHKGDNCNFIHSSGSQNTSPDSNCTFPRDSVSLQEKKAMDKPIQQAPSPPKESTSNFYKISWRVLGGGVKVARNNNVLRRRSEDAPVFPREGPNSRTPFSPSVYNALALTLQSYSLSGASTSRTPIVILQDGEEKLDWGDNYDDSDEGVVAMADLPVPIVQSRVRAKSSPSSPVTAHAELPTLRNVLTTVQWTILIY</sequence>
<evidence type="ECO:0000256" key="5">
    <source>
        <dbReference type="PROSITE-ProRule" id="PRU00723"/>
    </source>
</evidence>
<evidence type="ECO:0000256" key="1">
    <source>
        <dbReference type="ARBA" id="ARBA00022723"/>
    </source>
</evidence>
<dbReference type="InterPro" id="IPR036855">
    <property type="entry name" value="Znf_CCCH_sf"/>
</dbReference>
<evidence type="ECO:0000313" key="8">
    <source>
        <dbReference type="EMBL" id="THH07267.1"/>
    </source>
</evidence>
<protein>
    <recommendedName>
        <fullName evidence="7">C3H1-type domain-containing protein</fullName>
    </recommendedName>
</protein>
<feature type="domain" description="C3H1-type" evidence="7">
    <location>
        <begin position="356"/>
        <end position="384"/>
    </location>
</feature>
<dbReference type="SUPFAM" id="SSF90229">
    <property type="entry name" value="CCCH zinc finger"/>
    <property type="match status" value="2"/>
</dbReference>
<evidence type="ECO:0000259" key="7">
    <source>
        <dbReference type="PROSITE" id="PS50103"/>
    </source>
</evidence>
<dbReference type="GO" id="GO:0008270">
    <property type="term" value="F:zinc ion binding"/>
    <property type="evidence" value="ECO:0007669"/>
    <property type="project" value="UniProtKB-KW"/>
</dbReference>
<keyword evidence="9" id="KW-1185">Reference proteome</keyword>
<evidence type="ECO:0000313" key="9">
    <source>
        <dbReference type="Proteomes" id="UP000308199"/>
    </source>
</evidence>
<dbReference type="Gene3D" id="4.10.1000.10">
    <property type="entry name" value="Zinc finger, CCCH-type"/>
    <property type="match status" value="2"/>
</dbReference>
<reference evidence="8 9" key="1">
    <citation type="submission" date="2019-02" db="EMBL/GenBank/DDBJ databases">
        <title>Genome sequencing of the rare red list fungi Phellinidium pouzarii.</title>
        <authorList>
            <person name="Buettner E."/>
            <person name="Kellner H."/>
        </authorList>
    </citation>
    <scope>NUCLEOTIDE SEQUENCE [LARGE SCALE GENOMIC DNA]</scope>
    <source>
        <strain evidence="8 9">DSM 108285</strain>
    </source>
</reference>
<feature type="region of interest" description="Disordered" evidence="6">
    <location>
        <begin position="217"/>
        <end position="253"/>
    </location>
</feature>
<evidence type="ECO:0000256" key="4">
    <source>
        <dbReference type="ARBA" id="ARBA00022833"/>
    </source>
</evidence>